<proteinExistence type="predicted"/>
<dbReference type="EMBL" id="FN648730">
    <property type="protein sequence ID" value="CBN80340.1"/>
    <property type="molecule type" value="Genomic_DNA"/>
</dbReference>
<dbReference type="OrthoDB" id="10688972at2759"/>
<evidence type="ECO:0000313" key="2">
    <source>
        <dbReference type="EMBL" id="CBN80340.1"/>
    </source>
</evidence>
<keyword evidence="1" id="KW-0472">Membrane</keyword>
<feature type="transmembrane region" description="Helical" evidence="1">
    <location>
        <begin position="675"/>
        <end position="696"/>
    </location>
</feature>
<protein>
    <submittedName>
        <fullName evidence="2">Uncharacterized protein</fullName>
    </submittedName>
</protein>
<sequence>MKNMADAALGVSGPTVDKKTVSYVVAGCFCVYALVYKIPIPCFGCQKDGFWYRCVMDTGHGTASCAAHKAAKNRVETAGRIMDEAGVYMDNLWDFTKTELPGVISDFIATLKDQILGLKDRMAEKINLILTFLRDKMNLFWSKVKGVAVSTYERFMDVVINPVIKFFVANLLQPATVVFEKIMEFRELVWTVLSNAIDKFANIPIGNFVGDVVDVFQKLPEAMDDLKGFMVMLINKIKNETIGVVNTGIRESIQGVEASVNILSGGIDEGVNSIVGGLNHVKDELVGNLNRSINGMAFGIETAVNKTTGGIETVINKSVGGITDGINDNMNRVEKGVGKVMETTNDVIKGAEIAVNTISCGINNALNKVGDGINTVTKGVNSAVNKVISPVNSVVNIMKRAKNTHIGYNKGFVKINFRPLNWISAPGEVKKIDIDEVELPTIPVEKFGRIKEDLNIPNIPFDQIDIPALDIPTVNIKAPADIKEIDIPDINIPGVAIPIPRDVEEEDFKLPPIPGFGFISDRVEKVKESIREIFETAMAPLYDGLATLIALVGSIISSAKHFFYNYLTWTAIKSRVTQLMGLAGEGVSLLKDLFMDEIVPAFMKLIRAMADPILAFVKTATDHTWRFMKKLGTNVGSIFNESYRVIAKVTGVIAKGVFHTGLYVVGTTIERYTGWLPLPISVKLLLILASIIWMFLGGFLSNGKALVDLALSVMQGSAIALTDLDHQLDLRFGVIEKATPALSSFFMH</sequence>
<evidence type="ECO:0000256" key="1">
    <source>
        <dbReference type="SAM" id="Phobius"/>
    </source>
</evidence>
<dbReference type="EMBL" id="FN649741">
    <property type="protein sequence ID" value="CBN80340.1"/>
    <property type="molecule type" value="Genomic_DNA"/>
</dbReference>
<name>D8LP69_ECTSI</name>
<dbReference type="Proteomes" id="UP000002630">
    <property type="component" value="Linkage Group LG16"/>
</dbReference>
<reference evidence="2 3" key="1">
    <citation type="journal article" date="2010" name="Nature">
        <title>The Ectocarpus genome and the independent evolution of multicellularity in brown algae.</title>
        <authorList>
            <person name="Cock J.M."/>
            <person name="Sterck L."/>
            <person name="Rouze P."/>
            <person name="Scornet D."/>
            <person name="Allen A.E."/>
            <person name="Amoutzias G."/>
            <person name="Anthouard V."/>
            <person name="Artiguenave F."/>
            <person name="Aury J.M."/>
            <person name="Badger J.H."/>
            <person name="Beszteri B."/>
            <person name="Billiau K."/>
            <person name="Bonnet E."/>
            <person name="Bothwell J.H."/>
            <person name="Bowler C."/>
            <person name="Boyen C."/>
            <person name="Brownlee C."/>
            <person name="Carrano C.J."/>
            <person name="Charrier B."/>
            <person name="Cho G.Y."/>
            <person name="Coelho S.M."/>
            <person name="Collen J."/>
            <person name="Corre E."/>
            <person name="Da Silva C."/>
            <person name="Delage L."/>
            <person name="Delaroque N."/>
            <person name="Dittami S.M."/>
            <person name="Doulbeau S."/>
            <person name="Elias M."/>
            <person name="Farnham G."/>
            <person name="Gachon C.M."/>
            <person name="Gschloessl B."/>
            <person name="Heesch S."/>
            <person name="Jabbari K."/>
            <person name="Jubin C."/>
            <person name="Kawai H."/>
            <person name="Kimura K."/>
            <person name="Kloareg B."/>
            <person name="Kupper F.C."/>
            <person name="Lang D."/>
            <person name="Le Bail A."/>
            <person name="Leblanc C."/>
            <person name="Lerouge P."/>
            <person name="Lohr M."/>
            <person name="Lopez P.J."/>
            <person name="Martens C."/>
            <person name="Maumus F."/>
            <person name="Michel G."/>
            <person name="Miranda-Saavedra D."/>
            <person name="Morales J."/>
            <person name="Moreau H."/>
            <person name="Motomura T."/>
            <person name="Nagasato C."/>
            <person name="Napoli C.A."/>
            <person name="Nelson D.R."/>
            <person name="Nyvall-Collen P."/>
            <person name="Peters A.F."/>
            <person name="Pommier C."/>
            <person name="Potin P."/>
            <person name="Poulain J."/>
            <person name="Quesneville H."/>
            <person name="Read B."/>
            <person name="Rensing S.A."/>
            <person name="Ritter A."/>
            <person name="Rousvoal S."/>
            <person name="Samanta M."/>
            <person name="Samson G."/>
            <person name="Schroeder D.C."/>
            <person name="Segurens B."/>
            <person name="Strittmatter M."/>
            <person name="Tonon T."/>
            <person name="Tregear J.W."/>
            <person name="Valentin K."/>
            <person name="von Dassow P."/>
            <person name="Yamagishi T."/>
            <person name="Van de Peer Y."/>
            <person name="Wincker P."/>
        </authorList>
    </citation>
    <scope>NUCLEOTIDE SEQUENCE [LARGE SCALE GENOMIC DNA]</scope>
    <source>
        <strain evidence="3">Ec32 / CCAP1310/4</strain>
    </source>
</reference>
<dbReference type="Gene3D" id="1.20.120.20">
    <property type="entry name" value="Apolipoprotein"/>
    <property type="match status" value="1"/>
</dbReference>
<keyword evidence="1" id="KW-0812">Transmembrane</keyword>
<gene>
    <name evidence="2" type="ORF">Esi_0052_0090</name>
</gene>
<accession>D8LP69</accession>
<dbReference type="AlphaFoldDB" id="D8LP69"/>
<dbReference type="InParanoid" id="D8LP69"/>
<evidence type="ECO:0000313" key="3">
    <source>
        <dbReference type="Proteomes" id="UP000002630"/>
    </source>
</evidence>
<keyword evidence="3" id="KW-1185">Reference proteome</keyword>
<keyword evidence="1" id="KW-1133">Transmembrane helix</keyword>
<organism evidence="2 3">
    <name type="scientific">Ectocarpus siliculosus</name>
    <name type="common">Brown alga</name>
    <name type="synonym">Conferva siliculosa</name>
    <dbReference type="NCBI Taxonomy" id="2880"/>
    <lineage>
        <taxon>Eukaryota</taxon>
        <taxon>Sar</taxon>
        <taxon>Stramenopiles</taxon>
        <taxon>Ochrophyta</taxon>
        <taxon>PX clade</taxon>
        <taxon>Phaeophyceae</taxon>
        <taxon>Ectocarpales</taxon>
        <taxon>Ectocarpaceae</taxon>
        <taxon>Ectocarpus</taxon>
    </lineage>
</organism>